<evidence type="ECO:0000259" key="1">
    <source>
        <dbReference type="Pfam" id="PF15919"/>
    </source>
</evidence>
<reference evidence="2 3" key="1">
    <citation type="submission" date="2016-05" db="EMBL/GenBank/DDBJ databases">
        <title>Single-cell genome of chain-forming Candidatus Thiomargarita nelsonii and comparison to other large sulfur-oxidizing bacteria.</title>
        <authorList>
            <person name="Winkel M."/>
            <person name="Salman V."/>
            <person name="Woyke T."/>
            <person name="Schulz-Vogt H."/>
            <person name="Richter M."/>
            <person name="Flood B."/>
            <person name="Bailey J."/>
            <person name="Amann R."/>
            <person name="Mussmann M."/>
        </authorList>
    </citation>
    <scope>NUCLEOTIDE SEQUENCE [LARGE SCALE GENOMIC DNA]</scope>
    <source>
        <strain evidence="2 3">THI036</strain>
    </source>
</reference>
<dbReference type="InterPro" id="IPR031807">
    <property type="entry name" value="HicB-like"/>
</dbReference>
<accession>A0A176RZD8</accession>
<protein>
    <submittedName>
        <fullName evidence="2">Uncharacterized protein family UPF0150 domain protein</fullName>
    </submittedName>
</protein>
<dbReference type="SUPFAM" id="SSF143100">
    <property type="entry name" value="TTHA1013/TTHA0281-like"/>
    <property type="match status" value="1"/>
</dbReference>
<dbReference type="PANTHER" id="PTHR34504:SF2">
    <property type="entry name" value="UPF0150 PROTEIN SSL0259"/>
    <property type="match status" value="1"/>
</dbReference>
<comment type="caution">
    <text evidence="2">The sequence shown here is derived from an EMBL/GenBank/DDBJ whole genome shotgun (WGS) entry which is preliminary data.</text>
</comment>
<evidence type="ECO:0000313" key="3">
    <source>
        <dbReference type="Proteomes" id="UP000076962"/>
    </source>
</evidence>
<dbReference type="InterPro" id="IPR051404">
    <property type="entry name" value="TA_system_antitoxin"/>
</dbReference>
<dbReference type="AlphaFoldDB" id="A0A176RZD8"/>
<dbReference type="InterPro" id="IPR035069">
    <property type="entry name" value="TTHA1013/TTHA0281-like"/>
</dbReference>
<gene>
    <name evidence="2" type="ORF">THIOM_003196</name>
</gene>
<dbReference type="PANTHER" id="PTHR34504">
    <property type="entry name" value="ANTITOXIN HICB"/>
    <property type="match status" value="1"/>
</dbReference>
<dbReference type="Pfam" id="PF15919">
    <property type="entry name" value="HicB_lk_antitox"/>
    <property type="match status" value="1"/>
</dbReference>
<evidence type="ECO:0000313" key="2">
    <source>
        <dbReference type="EMBL" id="OAD21057.1"/>
    </source>
</evidence>
<proteinExistence type="predicted"/>
<feature type="domain" description="HicB-like antitoxin of toxin-antitoxin system" evidence="1">
    <location>
        <begin position="7"/>
        <end position="93"/>
    </location>
</feature>
<dbReference type="Proteomes" id="UP000076962">
    <property type="component" value="Unassembled WGS sequence"/>
</dbReference>
<keyword evidence="3" id="KW-1185">Reference proteome</keyword>
<organism evidence="2 3">
    <name type="scientific">Candidatus Thiomargarita nelsonii</name>
    <dbReference type="NCBI Taxonomy" id="1003181"/>
    <lineage>
        <taxon>Bacteria</taxon>
        <taxon>Pseudomonadati</taxon>
        <taxon>Pseudomonadota</taxon>
        <taxon>Gammaproteobacteria</taxon>
        <taxon>Thiotrichales</taxon>
        <taxon>Thiotrichaceae</taxon>
        <taxon>Thiomargarita</taxon>
    </lineage>
</organism>
<dbReference type="EMBL" id="LUTY01001906">
    <property type="protein sequence ID" value="OAD21057.1"/>
    <property type="molecule type" value="Genomic_DNA"/>
</dbReference>
<dbReference type="Gene3D" id="3.30.160.250">
    <property type="match status" value="1"/>
</dbReference>
<sequence length="96" mass="10806">MGVMMDYLIVIEKGENNFSAYSPDVLGCVATGKTIEETVQRMRDALFFHLEDLYYQDEPIPQAQGLEKHLAEINSNAGDFFTFVWVDLSPVLTEAA</sequence>
<name>A0A176RZD8_9GAMM</name>